<dbReference type="Gene3D" id="2.130.10.10">
    <property type="entry name" value="YVTN repeat-like/Quinoprotein amine dehydrogenase"/>
    <property type="match status" value="1"/>
</dbReference>
<dbReference type="RefSeq" id="WP_347613260.1">
    <property type="nucleotide sequence ID" value="NZ_JBDPZC010000017.1"/>
</dbReference>
<dbReference type="SUPFAM" id="SSF51004">
    <property type="entry name" value="C-terminal (heme d1) domain of cytochrome cd1-nitrite reductase"/>
    <property type="match status" value="1"/>
</dbReference>
<organism evidence="4 5">
    <name type="scientific">Roseateles flavus</name>
    <dbReference type="NCBI Taxonomy" id="3149041"/>
    <lineage>
        <taxon>Bacteria</taxon>
        <taxon>Pseudomonadati</taxon>
        <taxon>Pseudomonadota</taxon>
        <taxon>Betaproteobacteria</taxon>
        <taxon>Burkholderiales</taxon>
        <taxon>Sphaerotilaceae</taxon>
        <taxon>Roseateles</taxon>
    </lineage>
</organism>
<proteinExistence type="inferred from homology"/>
<evidence type="ECO:0000256" key="3">
    <source>
        <dbReference type="SAM" id="MobiDB-lite"/>
    </source>
</evidence>
<dbReference type="Proteomes" id="UP001462640">
    <property type="component" value="Unassembled WGS sequence"/>
</dbReference>
<evidence type="ECO:0000313" key="4">
    <source>
        <dbReference type="EMBL" id="MEO3715672.1"/>
    </source>
</evidence>
<dbReference type="InterPro" id="IPR019405">
    <property type="entry name" value="Lactonase_7-beta_prop"/>
</dbReference>
<comment type="similarity">
    <text evidence="1">Belongs to the cycloisomerase 2 family.</text>
</comment>
<dbReference type="InterPro" id="IPR050282">
    <property type="entry name" value="Cycloisomerase_2"/>
</dbReference>
<keyword evidence="2" id="KW-0119">Carbohydrate metabolism</keyword>
<evidence type="ECO:0000313" key="5">
    <source>
        <dbReference type="Proteomes" id="UP001462640"/>
    </source>
</evidence>
<keyword evidence="5" id="KW-1185">Reference proteome</keyword>
<gene>
    <name evidence="4" type="ORF">ABDJ40_23100</name>
</gene>
<sequence length="374" mass="40199">MSSSSVAMPVLAHVGSADPESGRLWRFRQHETTGALQAEAAVPALPRASWLLADAARGLLYAAHELRHFDGRAQGALAVYRPGPQGTECLHRQGSGADSPVHLALLGQTVMLAHYEEAALSLWRLDEAGLPTGLGAVWPSDPRGRWQPGPRRPQNAPPGSRACSGHEAAHLHMVRVSPDGRHVLATDLGLDRLQVWRHEGPLQLRPLEGIALTPGSGPRHFLFAPGRGDRVHVLCEESSTLATLHFDAATGHLQLLDETSVLPAGFAGTSYASDLLPAPDGRHLYALNRLFDAVSLIALEASGLPRVLDHVWTRGSYPRSAALDPAGRFLYVCNERSDQLAVLRVESGMELRPTGLHVPVPQPVSVHLGRWAGA</sequence>
<evidence type="ECO:0000256" key="1">
    <source>
        <dbReference type="ARBA" id="ARBA00005564"/>
    </source>
</evidence>
<dbReference type="InterPro" id="IPR011048">
    <property type="entry name" value="Haem_d1_sf"/>
</dbReference>
<dbReference type="PANTHER" id="PTHR30344">
    <property type="entry name" value="6-PHOSPHOGLUCONOLACTONASE-RELATED"/>
    <property type="match status" value="1"/>
</dbReference>
<dbReference type="InterPro" id="IPR015943">
    <property type="entry name" value="WD40/YVTN_repeat-like_dom_sf"/>
</dbReference>
<feature type="compositionally biased region" description="Low complexity" evidence="3">
    <location>
        <begin position="145"/>
        <end position="154"/>
    </location>
</feature>
<dbReference type="Pfam" id="PF10282">
    <property type="entry name" value="Lactonase"/>
    <property type="match status" value="1"/>
</dbReference>
<comment type="caution">
    <text evidence="4">The sequence shown here is derived from an EMBL/GenBank/DDBJ whole genome shotgun (WGS) entry which is preliminary data.</text>
</comment>
<evidence type="ECO:0000256" key="2">
    <source>
        <dbReference type="ARBA" id="ARBA00022526"/>
    </source>
</evidence>
<feature type="region of interest" description="Disordered" evidence="3">
    <location>
        <begin position="138"/>
        <end position="164"/>
    </location>
</feature>
<keyword evidence="2" id="KW-0313">Glucose metabolism</keyword>
<dbReference type="EMBL" id="JBDPZC010000017">
    <property type="protein sequence ID" value="MEO3715672.1"/>
    <property type="molecule type" value="Genomic_DNA"/>
</dbReference>
<name>A0ABV0GKP2_9BURK</name>
<protein>
    <submittedName>
        <fullName evidence="4">Beta-propeller fold lactonase family protein</fullName>
    </submittedName>
</protein>
<reference evidence="4 5" key="1">
    <citation type="submission" date="2024-05" db="EMBL/GenBank/DDBJ databases">
        <title>Roseateles sp. 2.12 16S ribosomal RNA gene Genome sequencing and assembly.</title>
        <authorList>
            <person name="Woo H."/>
        </authorList>
    </citation>
    <scope>NUCLEOTIDE SEQUENCE [LARGE SCALE GENOMIC DNA]</scope>
    <source>
        <strain evidence="4 5">2.12</strain>
    </source>
</reference>
<dbReference type="PANTHER" id="PTHR30344:SF1">
    <property type="entry name" value="6-PHOSPHOGLUCONOLACTONASE"/>
    <property type="match status" value="1"/>
</dbReference>
<accession>A0ABV0GKP2</accession>